<keyword evidence="5 6" id="KW-0472">Membrane</keyword>
<dbReference type="RefSeq" id="WP_109659314.1">
    <property type="nucleotide sequence ID" value="NZ_QGEG01000001.1"/>
</dbReference>
<keyword evidence="4 6" id="KW-1133">Transmembrane helix</keyword>
<dbReference type="InterPro" id="IPR002797">
    <property type="entry name" value="Polysacc_synth"/>
</dbReference>
<feature type="transmembrane region" description="Helical" evidence="6">
    <location>
        <begin position="14"/>
        <end position="34"/>
    </location>
</feature>
<gene>
    <name evidence="7" type="ORF">DKG77_00920</name>
</gene>
<protein>
    <submittedName>
        <fullName evidence="7">Uncharacterized protein</fullName>
    </submittedName>
</protein>
<evidence type="ECO:0000256" key="4">
    <source>
        <dbReference type="ARBA" id="ARBA00022989"/>
    </source>
</evidence>
<organism evidence="7 8">
    <name type="scientific">Flagellimonas aquimarina</name>
    <dbReference type="NCBI Taxonomy" id="2201895"/>
    <lineage>
        <taxon>Bacteria</taxon>
        <taxon>Pseudomonadati</taxon>
        <taxon>Bacteroidota</taxon>
        <taxon>Flavobacteriia</taxon>
        <taxon>Flavobacteriales</taxon>
        <taxon>Flavobacteriaceae</taxon>
        <taxon>Flagellimonas</taxon>
    </lineage>
</organism>
<dbReference type="EMBL" id="QGEG01000001">
    <property type="protein sequence ID" value="PWL39431.1"/>
    <property type="molecule type" value="Genomic_DNA"/>
</dbReference>
<evidence type="ECO:0000313" key="8">
    <source>
        <dbReference type="Proteomes" id="UP000245762"/>
    </source>
</evidence>
<feature type="transmembrane region" description="Helical" evidence="6">
    <location>
        <begin position="299"/>
        <end position="321"/>
    </location>
</feature>
<dbReference type="PANTHER" id="PTHR30250:SF11">
    <property type="entry name" value="O-ANTIGEN TRANSPORTER-RELATED"/>
    <property type="match status" value="1"/>
</dbReference>
<comment type="subcellular location">
    <subcellularLocation>
        <location evidence="1">Cell membrane</location>
        <topology evidence="1">Multi-pass membrane protein</topology>
    </subcellularLocation>
</comment>
<feature type="transmembrane region" description="Helical" evidence="6">
    <location>
        <begin position="401"/>
        <end position="420"/>
    </location>
</feature>
<evidence type="ECO:0000256" key="5">
    <source>
        <dbReference type="ARBA" id="ARBA00023136"/>
    </source>
</evidence>
<proteinExistence type="predicted"/>
<name>A0A316L0R3_9FLAO</name>
<dbReference type="OrthoDB" id="629958at2"/>
<keyword evidence="3 6" id="KW-0812">Transmembrane</keyword>
<feature type="transmembrane region" description="Helical" evidence="6">
    <location>
        <begin position="333"/>
        <end position="353"/>
    </location>
</feature>
<feature type="transmembrane region" description="Helical" evidence="6">
    <location>
        <begin position="124"/>
        <end position="144"/>
    </location>
</feature>
<reference evidence="7 8" key="1">
    <citation type="submission" date="2018-05" db="EMBL/GenBank/DDBJ databases">
        <title>Complete genome sequence of Flagellimonas aquimarina ECD12 isolated from seaweed Ecklonia cava.</title>
        <authorList>
            <person name="Choi S."/>
            <person name="Seong C."/>
        </authorList>
    </citation>
    <scope>NUCLEOTIDE SEQUENCE [LARGE SCALE GENOMIC DNA]</scope>
    <source>
        <strain evidence="7 8">ECD12</strain>
    </source>
</reference>
<evidence type="ECO:0000256" key="2">
    <source>
        <dbReference type="ARBA" id="ARBA00022475"/>
    </source>
</evidence>
<dbReference type="PANTHER" id="PTHR30250">
    <property type="entry name" value="PST FAMILY PREDICTED COLANIC ACID TRANSPORTER"/>
    <property type="match status" value="1"/>
</dbReference>
<evidence type="ECO:0000256" key="1">
    <source>
        <dbReference type="ARBA" id="ARBA00004651"/>
    </source>
</evidence>
<keyword evidence="8" id="KW-1185">Reference proteome</keyword>
<dbReference type="Pfam" id="PF01943">
    <property type="entry name" value="Polysacc_synt"/>
    <property type="match status" value="1"/>
</dbReference>
<evidence type="ECO:0000313" key="7">
    <source>
        <dbReference type="EMBL" id="PWL39431.1"/>
    </source>
</evidence>
<dbReference type="AlphaFoldDB" id="A0A316L0R3"/>
<feature type="transmembrane region" description="Helical" evidence="6">
    <location>
        <begin position="374"/>
        <end position="395"/>
    </location>
</feature>
<evidence type="ECO:0000256" key="6">
    <source>
        <dbReference type="SAM" id="Phobius"/>
    </source>
</evidence>
<dbReference type="GO" id="GO:0005886">
    <property type="term" value="C:plasma membrane"/>
    <property type="evidence" value="ECO:0007669"/>
    <property type="project" value="UniProtKB-SubCell"/>
</dbReference>
<evidence type="ECO:0000256" key="3">
    <source>
        <dbReference type="ARBA" id="ARBA00022692"/>
    </source>
</evidence>
<keyword evidence="2" id="KW-1003">Cell membrane</keyword>
<sequence length="447" mass="50503">MLEQLKNISKEKNLSSLMANVSVAFLGLVSFMLLTRQLSKELFGEWVLFITLATFVDLLRFGLTRTSSVRLLSGANDQKQKNILGSTFRININLLGILTVLCWGAHVILLSYNLEINNGYRLFLFYYPFLALSNLSWNNAMSLFQAEQNFRRMMVVRLSNVGLFCIFLVINQWWLHLGLIDIIWVNIAVNMVSSIWCSIKNWDGLFFVKHAKRSIRKELVNFGKYSMGTLISSSLLKSSDTFIIGMSPFLGSAGIAMYAIPLKLTDLLGIPLHSFAMTAYPRMSKKSIEGDLSGVKKIFYSYVGIITMLFFPVALVSFVFAEHMVLFLGGAEYMDSLPLLTLIFRVFTVYIMLLPIDRFTGVLLDSINKPKLNLYKVLVMTSANIILNLLAVFVFKSLVAVAMGTVLFTVMGIFLGFYYLKREIQIKSGQIVSESVLFLKNLKTHLG</sequence>
<comment type="caution">
    <text evidence="7">The sequence shown here is derived from an EMBL/GenBank/DDBJ whole genome shotgun (WGS) entry which is preliminary data.</text>
</comment>
<feature type="transmembrane region" description="Helical" evidence="6">
    <location>
        <begin position="156"/>
        <end position="176"/>
    </location>
</feature>
<dbReference type="InterPro" id="IPR050833">
    <property type="entry name" value="Poly_Biosynth_Transport"/>
</dbReference>
<accession>A0A316L0R3</accession>
<feature type="transmembrane region" description="Helical" evidence="6">
    <location>
        <begin position="46"/>
        <end position="63"/>
    </location>
</feature>
<feature type="transmembrane region" description="Helical" evidence="6">
    <location>
        <begin position="90"/>
        <end position="112"/>
    </location>
</feature>
<dbReference type="Proteomes" id="UP000245762">
    <property type="component" value="Unassembled WGS sequence"/>
</dbReference>